<dbReference type="Gene3D" id="3.40.50.2300">
    <property type="match status" value="1"/>
</dbReference>
<dbReference type="CDD" id="cd00082">
    <property type="entry name" value="HisKA"/>
    <property type="match status" value="1"/>
</dbReference>
<dbReference type="PANTHER" id="PTHR43547">
    <property type="entry name" value="TWO-COMPONENT HISTIDINE KINASE"/>
    <property type="match status" value="1"/>
</dbReference>
<dbReference type="InterPro" id="IPR036890">
    <property type="entry name" value="HATPase_C_sf"/>
</dbReference>
<feature type="transmembrane region" description="Helical" evidence="5">
    <location>
        <begin position="215"/>
        <end position="233"/>
    </location>
</feature>
<dbReference type="InterPro" id="IPR011623">
    <property type="entry name" value="7TMR_DISM_rcpt_extracell_dom1"/>
</dbReference>
<feature type="transmembrane region" description="Helical" evidence="5">
    <location>
        <begin position="278"/>
        <end position="298"/>
    </location>
</feature>
<feature type="domain" description="Response regulatory" evidence="7">
    <location>
        <begin position="680"/>
        <end position="801"/>
    </location>
</feature>
<dbReference type="Proteomes" id="UP000298009">
    <property type="component" value="Unassembled WGS sequence"/>
</dbReference>
<dbReference type="InterPro" id="IPR036097">
    <property type="entry name" value="HisK_dim/P_sf"/>
</dbReference>
<comment type="catalytic activity">
    <reaction evidence="1">
        <text>ATP + protein L-histidine = ADP + protein N-phospho-L-histidine.</text>
        <dbReference type="EC" id="2.7.13.3"/>
    </reaction>
</comment>
<organism evidence="8 9">
    <name type="scientific">Leptospira noumeaensis</name>
    <dbReference type="NCBI Taxonomy" id="2484964"/>
    <lineage>
        <taxon>Bacteria</taxon>
        <taxon>Pseudomonadati</taxon>
        <taxon>Spirochaetota</taxon>
        <taxon>Spirochaetia</taxon>
        <taxon>Leptospirales</taxon>
        <taxon>Leptospiraceae</taxon>
        <taxon>Leptospira</taxon>
    </lineage>
</organism>
<feature type="transmembrane region" description="Helical" evidence="5">
    <location>
        <begin position="363"/>
        <end position="381"/>
    </location>
</feature>
<evidence type="ECO:0000256" key="5">
    <source>
        <dbReference type="SAM" id="Phobius"/>
    </source>
</evidence>
<dbReference type="InterPro" id="IPR003661">
    <property type="entry name" value="HisK_dim/P_dom"/>
</dbReference>
<keyword evidence="5" id="KW-0812">Transmembrane</keyword>
<dbReference type="SUPFAM" id="SSF52172">
    <property type="entry name" value="CheY-like"/>
    <property type="match status" value="1"/>
</dbReference>
<sequence>MDVARFSISSLFRSILFLLLFTVFFQCNRTIPSLAPAKTIVGGILDLSEEDPKTLDPFPLAGEWDAFPGELPETEEEFKALDQKEPTRLAIPAYWVNQNLPAHGFVTYRLKLKVKDHINLMFYLRETSSAYRAYYHNVERGLVLLGSAGKVSKTKEGSVGYFLETGRSFRATPSTVIYLQISNYLYSRGGPYYSPVLGEVGKTVLYLRFKERKKAFFFATFLVLAISHLFLFIHRRKDKSPLWFSLLCISWLIRILLFDRVSRDWFVASDWLEMFQIRLEYIAFCGIQVFSLLFFFQNQTNFFPDKYKRYLLVPILLEFLVIATTPYAVYTKLLIFSQAYMAFILVIAMVAAFRSCFQRETRYIGSIILFGTVVILSATIYDSVVFFKRWDLPMLTELAFAIFCMCLAIVISKQNAHTWETAEYLTLNLRKEVEWKTIELRKEKEKAEKTGELKDKFISIVSHDIRSPLFGISSVFNLLTESPPSLSPERAKQVLGEASTGLKNILSMVEELIKYSRFQNASVFPDYQLFDFRQITDQLIERVQEMAKPKNISIITHIEESSIGIGDPNLIEHLIWNLLTNAVKFTKESGTVEISLSEKDKHWSLRVVDTGIGMSSYWAEHILEEGFLFVRKGTADEMGAGVGLAFCKEVAERHGAELKVRSEEEKGSSVEFLLPNFEKIVLVLDDNPGYRKQIRKVLKDLPCILWEEEYPDHALLSVGRLKPDLIIVDFSMPERTGVDFLRDLYSNSEMEEIRSILVSSSHTDPNTGYKLEATVIEIGGDAFLTKTSPDIKLVELVKRLLDLET</sequence>
<protein>
    <recommendedName>
        <fullName evidence="2">histidine kinase</fullName>
        <ecNumber evidence="2">2.7.13.3</ecNumber>
    </recommendedName>
</protein>
<dbReference type="CDD" id="cd00156">
    <property type="entry name" value="REC"/>
    <property type="match status" value="1"/>
</dbReference>
<dbReference type="InterPro" id="IPR005467">
    <property type="entry name" value="His_kinase_dom"/>
</dbReference>
<dbReference type="OrthoDB" id="326941at2"/>
<evidence type="ECO:0000259" key="6">
    <source>
        <dbReference type="PROSITE" id="PS50109"/>
    </source>
</evidence>
<feature type="modified residue" description="4-aspartylphosphate" evidence="4">
    <location>
        <position position="729"/>
    </location>
</feature>
<keyword evidence="5" id="KW-0472">Membrane</keyword>
<evidence type="ECO:0000256" key="2">
    <source>
        <dbReference type="ARBA" id="ARBA00012438"/>
    </source>
</evidence>
<evidence type="ECO:0000256" key="4">
    <source>
        <dbReference type="PROSITE-ProRule" id="PRU00169"/>
    </source>
</evidence>
<dbReference type="GO" id="GO:0000155">
    <property type="term" value="F:phosphorelay sensor kinase activity"/>
    <property type="evidence" value="ECO:0007669"/>
    <property type="project" value="InterPro"/>
</dbReference>
<dbReference type="PROSITE" id="PS50110">
    <property type="entry name" value="RESPONSE_REGULATORY"/>
    <property type="match status" value="1"/>
</dbReference>
<dbReference type="PANTHER" id="PTHR43547:SF2">
    <property type="entry name" value="HYBRID SIGNAL TRANSDUCTION HISTIDINE KINASE C"/>
    <property type="match status" value="1"/>
</dbReference>
<name>A0A4R9IHB6_9LEPT</name>
<reference evidence="8" key="1">
    <citation type="journal article" date="2019" name="PLoS Negl. Trop. Dis.">
        <title>Revisiting the worldwide diversity of Leptospira species in the environment.</title>
        <authorList>
            <person name="Vincent A.T."/>
            <person name="Schiettekatte O."/>
            <person name="Bourhy P."/>
            <person name="Veyrier F.J."/>
            <person name="Picardeau M."/>
        </authorList>
    </citation>
    <scope>NUCLEOTIDE SEQUENCE [LARGE SCALE GENOMIC DNA]</scope>
    <source>
        <strain evidence="8">201800287</strain>
    </source>
</reference>
<dbReference type="SMART" id="SM00387">
    <property type="entry name" value="HATPase_c"/>
    <property type="match status" value="1"/>
</dbReference>
<feature type="transmembrane region" description="Helical" evidence="5">
    <location>
        <begin position="240"/>
        <end position="258"/>
    </location>
</feature>
<dbReference type="Pfam" id="PF00072">
    <property type="entry name" value="Response_reg"/>
    <property type="match status" value="1"/>
</dbReference>
<dbReference type="InterPro" id="IPR003594">
    <property type="entry name" value="HATPase_dom"/>
</dbReference>
<feature type="domain" description="Histidine kinase" evidence="6">
    <location>
        <begin position="460"/>
        <end position="678"/>
    </location>
</feature>
<gene>
    <name evidence="8" type="ORF">EHQ24_01150</name>
</gene>
<dbReference type="Pfam" id="PF02518">
    <property type="entry name" value="HATPase_c"/>
    <property type="match status" value="1"/>
</dbReference>
<dbReference type="InterPro" id="IPR001789">
    <property type="entry name" value="Sig_transdc_resp-reg_receiver"/>
</dbReference>
<dbReference type="InterPro" id="IPR004358">
    <property type="entry name" value="Sig_transdc_His_kin-like_C"/>
</dbReference>
<dbReference type="SMART" id="SM00448">
    <property type="entry name" value="REC"/>
    <property type="match status" value="1"/>
</dbReference>
<comment type="caution">
    <text evidence="8">The sequence shown here is derived from an EMBL/GenBank/DDBJ whole genome shotgun (WGS) entry which is preliminary data.</text>
</comment>
<dbReference type="RefSeq" id="WP_135599876.1">
    <property type="nucleotide sequence ID" value="NZ_RQFK01000007.1"/>
</dbReference>
<keyword evidence="3 4" id="KW-0597">Phosphoprotein</keyword>
<dbReference type="SUPFAM" id="SSF47384">
    <property type="entry name" value="Homodimeric domain of signal transducing histidine kinase"/>
    <property type="match status" value="1"/>
</dbReference>
<dbReference type="EC" id="2.7.13.3" evidence="2"/>
<feature type="transmembrane region" description="Helical" evidence="5">
    <location>
        <begin position="310"/>
        <end position="329"/>
    </location>
</feature>
<dbReference type="Pfam" id="PF07695">
    <property type="entry name" value="7TMR-DISM_7TM"/>
    <property type="match status" value="1"/>
</dbReference>
<evidence type="ECO:0000259" key="7">
    <source>
        <dbReference type="PROSITE" id="PS50110"/>
    </source>
</evidence>
<evidence type="ECO:0000256" key="1">
    <source>
        <dbReference type="ARBA" id="ARBA00000085"/>
    </source>
</evidence>
<keyword evidence="9" id="KW-1185">Reference proteome</keyword>
<dbReference type="InterPro" id="IPR011006">
    <property type="entry name" value="CheY-like_superfamily"/>
</dbReference>
<accession>A0A4R9IHB6</accession>
<keyword evidence="5" id="KW-1133">Transmembrane helix</keyword>
<dbReference type="EMBL" id="RQFK01000007">
    <property type="protein sequence ID" value="TGK87852.1"/>
    <property type="molecule type" value="Genomic_DNA"/>
</dbReference>
<feature type="transmembrane region" description="Helical" evidence="5">
    <location>
        <begin position="335"/>
        <end position="356"/>
    </location>
</feature>
<dbReference type="Gene3D" id="3.30.565.10">
    <property type="entry name" value="Histidine kinase-like ATPase, C-terminal domain"/>
    <property type="match status" value="1"/>
</dbReference>
<proteinExistence type="predicted"/>
<evidence type="ECO:0000256" key="3">
    <source>
        <dbReference type="ARBA" id="ARBA00022553"/>
    </source>
</evidence>
<dbReference type="SUPFAM" id="SSF55874">
    <property type="entry name" value="ATPase domain of HSP90 chaperone/DNA topoisomerase II/histidine kinase"/>
    <property type="match status" value="1"/>
</dbReference>
<dbReference type="Gene3D" id="1.10.287.130">
    <property type="match status" value="1"/>
</dbReference>
<dbReference type="Pfam" id="PF00512">
    <property type="entry name" value="HisKA"/>
    <property type="match status" value="1"/>
</dbReference>
<dbReference type="PROSITE" id="PS50109">
    <property type="entry name" value="HIS_KIN"/>
    <property type="match status" value="1"/>
</dbReference>
<dbReference type="SMART" id="SM00388">
    <property type="entry name" value="HisKA"/>
    <property type="match status" value="1"/>
</dbReference>
<dbReference type="PRINTS" id="PR00344">
    <property type="entry name" value="BCTRLSENSOR"/>
</dbReference>
<dbReference type="AlphaFoldDB" id="A0A4R9IHB6"/>
<evidence type="ECO:0000313" key="9">
    <source>
        <dbReference type="Proteomes" id="UP000298009"/>
    </source>
</evidence>
<evidence type="ECO:0000313" key="8">
    <source>
        <dbReference type="EMBL" id="TGK87852.1"/>
    </source>
</evidence>